<accession>A0AAD1ZQV0</accession>
<sequence length="118" mass="13420">MEHQGQQDVKIIKSLMTKLPKHLKVNQQAAQGVGNVDSKAMVSCSIFLYMRNVRLRAPTHQSHPKPSPSPHETCLPQVKRRTANQNYFYGSYVMQYGELKLSVENLFLYMGTNPANDN</sequence>
<evidence type="ECO:0000313" key="1">
    <source>
        <dbReference type="EMBL" id="CAI9774044.1"/>
    </source>
</evidence>
<gene>
    <name evidence="1" type="ORF">FPE_LOCUS21474</name>
</gene>
<dbReference type="AlphaFoldDB" id="A0AAD1ZQV0"/>
<name>A0AAD1ZQV0_9LAMI</name>
<evidence type="ECO:0000313" key="2">
    <source>
        <dbReference type="Proteomes" id="UP000834106"/>
    </source>
</evidence>
<protein>
    <submittedName>
        <fullName evidence="1">Uncharacterized protein</fullName>
    </submittedName>
</protein>
<dbReference type="EMBL" id="OU503048">
    <property type="protein sequence ID" value="CAI9774044.1"/>
    <property type="molecule type" value="Genomic_DNA"/>
</dbReference>
<keyword evidence="2" id="KW-1185">Reference proteome</keyword>
<reference evidence="1" key="1">
    <citation type="submission" date="2023-05" db="EMBL/GenBank/DDBJ databases">
        <authorList>
            <person name="Huff M."/>
        </authorList>
    </citation>
    <scope>NUCLEOTIDE SEQUENCE</scope>
</reference>
<dbReference type="Proteomes" id="UP000834106">
    <property type="component" value="Chromosome 13"/>
</dbReference>
<organism evidence="1 2">
    <name type="scientific">Fraxinus pennsylvanica</name>
    <dbReference type="NCBI Taxonomy" id="56036"/>
    <lineage>
        <taxon>Eukaryota</taxon>
        <taxon>Viridiplantae</taxon>
        <taxon>Streptophyta</taxon>
        <taxon>Embryophyta</taxon>
        <taxon>Tracheophyta</taxon>
        <taxon>Spermatophyta</taxon>
        <taxon>Magnoliopsida</taxon>
        <taxon>eudicotyledons</taxon>
        <taxon>Gunneridae</taxon>
        <taxon>Pentapetalae</taxon>
        <taxon>asterids</taxon>
        <taxon>lamiids</taxon>
        <taxon>Lamiales</taxon>
        <taxon>Oleaceae</taxon>
        <taxon>Oleeae</taxon>
        <taxon>Fraxinus</taxon>
    </lineage>
</organism>
<proteinExistence type="predicted"/>